<dbReference type="SUPFAM" id="SSF49452">
    <property type="entry name" value="Starch-binding domain-like"/>
    <property type="match status" value="1"/>
</dbReference>
<dbReference type="InterPro" id="IPR040925">
    <property type="entry name" value="HepII_C"/>
</dbReference>
<evidence type="ECO:0000313" key="4">
    <source>
        <dbReference type="EMBL" id="TYP76575.1"/>
    </source>
</evidence>
<dbReference type="Gene3D" id="2.60.120.260">
    <property type="entry name" value="Galactose-binding domain-like"/>
    <property type="match status" value="1"/>
</dbReference>
<comment type="caution">
    <text evidence="4">The sequence shown here is derived from an EMBL/GenBank/DDBJ whole genome shotgun (WGS) entry which is preliminary data.</text>
</comment>
<dbReference type="InterPro" id="IPR013784">
    <property type="entry name" value="Carb-bd-like_fold"/>
</dbReference>
<dbReference type="Pfam" id="PF02018">
    <property type="entry name" value="CBM_4_9"/>
    <property type="match status" value="1"/>
</dbReference>
<gene>
    <name evidence="4" type="ORF">BCM02_103237</name>
</gene>
<evidence type="ECO:0000313" key="5">
    <source>
        <dbReference type="Proteomes" id="UP000323257"/>
    </source>
</evidence>
<proteinExistence type="predicted"/>
<dbReference type="NCBIfam" id="NF045571">
    <property type="entry name" value="HepHepsulflyase"/>
    <property type="match status" value="1"/>
</dbReference>
<keyword evidence="5" id="KW-1185">Reference proteome</keyword>
<dbReference type="Gene3D" id="2.70.98.70">
    <property type="match status" value="1"/>
</dbReference>
<reference evidence="4 5" key="1">
    <citation type="submission" date="2019-07" db="EMBL/GenBank/DDBJ databases">
        <title>Genomic Encyclopedia of Type Strains, Phase III (KMG-III): the genomes of soil and plant-associated and newly described type strains.</title>
        <authorList>
            <person name="Whitman W."/>
        </authorList>
    </citation>
    <scope>NUCLEOTIDE SEQUENCE [LARGE SCALE GENOMIC DNA]</scope>
    <source>
        <strain evidence="4 5">BL24</strain>
    </source>
</reference>
<dbReference type="EMBL" id="VNHS01000003">
    <property type="protein sequence ID" value="TYP76575.1"/>
    <property type="molecule type" value="Genomic_DNA"/>
</dbReference>
<dbReference type="InterPro" id="IPR003305">
    <property type="entry name" value="CenC_carb-bd"/>
</dbReference>
<feature type="domain" description="F5/8 type C" evidence="3">
    <location>
        <begin position="585"/>
        <end position="737"/>
    </location>
</feature>
<dbReference type="InterPro" id="IPR000421">
    <property type="entry name" value="FA58C"/>
</dbReference>
<protein>
    <submittedName>
        <fullName evidence="4">Heparinase II/III-like protein</fullName>
    </submittedName>
</protein>
<dbReference type="SUPFAM" id="SSF48230">
    <property type="entry name" value="Chondroitin AC/alginate lyase"/>
    <property type="match status" value="1"/>
</dbReference>
<dbReference type="OrthoDB" id="2482043at2"/>
<dbReference type="InterPro" id="IPR008979">
    <property type="entry name" value="Galactose-bd-like_sf"/>
</dbReference>
<dbReference type="Gene3D" id="2.60.40.2750">
    <property type="match status" value="1"/>
</dbReference>
<dbReference type="Gene3D" id="1.50.10.100">
    <property type="entry name" value="Chondroitin AC/alginate lyase"/>
    <property type="match status" value="2"/>
</dbReference>
<dbReference type="PROSITE" id="PS50022">
    <property type="entry name" value="FA58C_3"/>
    <property type="match status" value="1"/>
</dbReference>
<evidence type="ECO:0000256" key="1">
    <source>
        <dbReference type="ARBA" id="ARBA00022801"/>
    </source>
</evidence>
<organism evidence="4 5">
    <name type="scientific">Paenibacillus methanolicus</name>
    <dbReference type="NCBI Taxonomy" id="582686"/>
    <lineage>
        <taxon>Bacteria</taxon>
        <taxon>Bacillati</taxon>
        <taxon>Bacillota</taxon>
        <taxon>Bacilli</taxon>
        <taxon>Bacillales</taxon>
        <taxon>Paenibacillaceae</taxon>
        <taxon>Paenibacillus</taxon>
    </lineage>
</organism>
<dbReference type="Gene3D" id="2.60.40.1120">
    <property type="entry name" value="Carboxypeptidase-like, regulatory domain"/>
    <property type="match status" value="1"/>
</dbReference>
<dbReference type="Proteomes" id="UP000323257">
    <property type="component" value="Unassembled WGS sequence"/>
</dbReference>
<dbReference type="Pfam" id="PF00754">
    <property type="entry name" value="F5_F8_type_C"/>
    <property type="match status" value="1"/>
</dbReference>
<dbReference type="InterPro" id="IPR054645">
    <property type="entry name" value="HepB"/>
</dbReference>
<evidence type="ECO:0000256" key="2">
    <source>
        <dbReference type="SAM" id="SignalP"/>
    </source>
</evidence>
<feature type="chain" id="PRO_5038929400" evidence="2">
    <location>
        <begin position="23"/>
        <end position="1400"/>
    </location>
</feature>
<dbReference type="InterPro" id="IPR008929">
    <property type="entry name" value="Chondroitin_lyas"/>
</dbReference>
<evidence type="ECO:0000259" key="3">
    <source>
        <dbReference type="PROSITE" id="PS50022"/>
    </source>
</evidence>
<keyword evidence="1" id="KW-0378">Hydrolase</keyword>
<keyword evidence="2" id="KW-0732">Signal</keyword>
<feature type="signal peptide" evidence="2">
    <location>
        <begin position="1"/>
        <end position="22"/>
    </location>
</feature>
<accession>A0A5S5CB00</accession>
<dbReference type="GO" id="GO:0030246">
    <property type="term" value="F:carbohydrate binding"/>
    <property type="evidence" value="ECO:0007669"/>
    <property type="project" value="InterPro"/>
</dbReference>
<dbReference type="Pfam" id="PF13620">
    <property type="entry name" value="CarboxypepD_reg"/>
    <property type="match status" value="1"/>
</dbReference>
<name>A0A5S5CB00_9BACL</name>
<dbReference type="SUPFAM" id="SSF49785">
    <property type="entry name" value="Galactose-binding domain-like"/>
    <property type="match status" value="3"/>
</dbReference>
<sequence>MKKLVNMLLVLALCIGCIPILARTSSAAPIALNGGFESGLTGWTQTAGSGGVTVTGEQKASGTSSLKIVDASAGTTVAAESVKQDAASGHLYTVNGQVYLASGTATILLRFYDGANQVIGTPRFAHVSSPIGAWTGFQVVSEAPANAVKWSVYLNTGNSNTGTSYYDDIQAFSSAPAVLPLHDTFDSEPVGTTPNAYSAYGSGTVMVSNTPGGGNRSLSLHDQSASTSGVVALRQLEPLTVGRYEFETKFRYVPDSTAANMFPAVSLKLLGKNSSGVLQPAAQFRILKDGLARAVNATANNFLPNTEPLASDQWYTIRIVMDWDTKKYDVYLTSDAIQAGTYIKTPAERIDAHTAALLDQSFMTGGLTSLNAVTWETSDNTGTLHVDYMKMIRSKYTVGGKVVQVGSGLPIADATVKLYGDADLNFATVLGTGTTAADGSFTISPKVENGRYRLKAERAGFLPTTTPVTVWKSDQTDETIAMPLKGTDVTLETMIKPPDEHPRLYLRETDIPQLQTKMTDPATAAIWNKVLRKSEEGSFTAKSSGTTTALETYTLPSVQHARYVRIVGKGNNSASSSKWNSITEVKVYGQTQAGGNVVLPAHDVQWSIATGSANDGWKTIDGNLSTFWAAEGAGEWVSFDLGGSKDIHAVAIAWYNGNQRRAFFDIDVSVDGQNWTRVDLGMGEPEGILPPVVAPAKTNYNAGVREAIEARALRYLLQEDPEQGERAITMLMNFLNTVKFENSDHTQNHVIGDTINAAAIVYDWCYDHELFQQDKSLRGAIIGKMKDLAKQMEMGYPVSNVINAIQGHDSEDMLMKNLLAAGVAVYDQDPEIYNVAALPLFNKYVPARNFWYESGMHHQGDSYGMTARYVPELWAQLIMRRMGQGDIFSSKQGDVLMRAIYTRRPDGQLLRDGDSYQDIYTPVNTTWKYETASMLAAYLYDNPYVQDMFMREYRIGTLDPTMEMLFVQPTKAASSVNNLPLTRYFGSPMGSMVARTDWDTPETVNKNSPSVVAEMKIGGYWFGNHQHLDAGAFQLYYQGALAIDSGMGSGLLQPKTGDPNIDKPVAYGSAHDRNYYKRTIAHNSMLIFDPSEVTTYRGVVGNDGGQHWANTAYYEAQTLDQLVGKDYSRAKVTAHQFGTDPQAPEYSYIKGDLTQAYSAKAKQFERSMMFMNLNTGTHPAAMVVFDKVVSADSGFEKYWLLHTMEKPTVSGSVTSVTRSADGYSGKLVNQTLLPLANNLDITMKGEGTPNEKFDVFGTNYMLHNFQDPGKHTVEEGSWRVQVSPHTEAETDYFLNVMQVMDNGETATLPSQLLDTNLMTGAQIADRAVWFSKSGDRLTGSITLSTNGILADMLLTVADLESGTWRISMSGQPDQYGEVTVEGGVLAFRAPAGSYTLAKVD</sequence>
<dbReference type="Pfam" id="PF18675">
    <property type="entry name" value="HepII_C"/>
    <property type="match status" value="1"/>
</dbReference>
<dbReference type="RefSeq" id="WP_148928976.1">
    <property type="nucleotide sequence ID" value="NZ_VNHS01000003.1"/>
</dbReference>
<dbReference type="GO" id="GO:0016798">
    <property type="term" value="F:hydrolase activity, acting on glycosyl bonds"/>
    <property type="evidence" value="ECO:0007669"/>
    <property type="project" value="InterPro"/>
</dbReference>